<evidence type="ECO:0000256" key="2">
    <source>
        <dbReference type="ARBA" id="ARBA00022694"/>
    </source>
</evidence>
<reference evidence="5" key="1">
    <citation type="submission" date="2016-09" db="EMBL/GenBank/DDBJ databases">
        <authorList>
            <person name="Varghese N."/>
            <person name="Submissions S."/>
        </authorList>
    </citation>
    <scope>NUCLEOTIDE SEQUENCE [LARGE SCALE GENOMIC DNA]</scope>
    <source>
        <strain evidence="5">S5</strain>
    </source>
</reference>
<feature type="binding site" evidence="3">
    <location>
        <position position="185"/>
    </location>
    <ligand>
        <name>ATP</name>
        <dbReference type="ChEBI" id="CHEBI:30616"/>
    </ligand>
</feature>
<comment type="subcellular location">
    <subcellularLocation>
        <location evidence="3">Cytoplasm</location>
    </subcellularLocation>
</comment>
<dbReference type="STRING" id="1612202.SAMN05421734_10267"/>
<keyword evidence="3" id="KW-0067">ATP-binding</keyword>
<dbReference type="PANTHER" id="PTHR37825">
    <property type="entry name" value="TRNA(MET) CYTIDINE ACETATE LIGASE"/>
    <property type="match status" value="1"/>
</dbReference>
<accession>A0A1G6H0I5</accession>
<dbReference type="GO" id="GO:0000049">
    <property type="term" value="F:tRNA binding"/>
    <property type="evidence" value="ECO:0007669"/>
    <property type="project" value="UniProtKB-KW"/>
</dbReference>
<dbReference type="Gene3D" id="3.40.50.620">
    <property type="entry name" value="HUPs"/>
    <property type="match status" value="1"/>
</dbReference>
<sequence>MNITGLIVEYNPFHNGHLHHIEQARIKSNADVLIVVMSGDFLQRGEPAIVDKFCRAKMAVDHGVDLVIELPVVYAVQHSDLFAKASVSLLNEYSVDTIIFGSESGDIKEFEHLQRIKKEDQNFQHSLNAFLVEGFSYPKAYQLATEKQHPSLSIDLSKPNNILGFSYMSAVSEVNPTIKIDTIKRLQADYHQEYMSTPITSATSIRRHLLEKNQDLNTIEQSIPEATRDYLTDYVHLSEHFHQWEDYFPFLKYRLLSDSLANLRRIHGMTEGIEHRLKKQIKHADNFEQFIASVKTKRYTRTRLQRLFIHILLQLEHQEVKKALDALPHLSEARLLGYSSQGQHYLNEQKNRSTIKTITQLKKKMSPILEIDERASRLYYLPLDDSIQSQLFKQQFRPPYRKGSKSD</sequence>
<evidence type="ECO:0000256" key="1">
    <source>
        <dbReference type="ARBA" id="ARBA00022598"/>
    </source>
</evidence>
<dbReference type="InterPro" id="IPR014729">
    <property type="entry name" value="Rossmann-like_a/b/a_fold"/>
</dbReference>
<dbReference type="AlphaFoldDB" id="A0A1G6H0I5"/>
<feature type="binding site" evidence="3">
    <location>
        <position position="160"/>
    </location>
    <ligand>
        <name>ATP</name>
        <dbReference type="ChEBI" id="CHEBI:30616"/>
    </ligand>
</feature>
<feature type="binding site" evidence="3">
    <location>
        <begin position="7"/>
        <end position="20"/>
    </location>
    <ligand>
        <name>ATP</name>
        <dbReference type="ChEBI" id="CHEBI:30616"/>
    </ligand>
</feature>
<dbReference type="Pfam" id="PF05636">
    <property type="entry name" value="HIGH_NTase1"/>
    <property type="match status" value="1"/>
</dbReference>
<dbReference type="InterPro" id="IPR008513">
    <property type="entry name" value="tRNA(Met)_cyd_acetate_ligase"/>
</dbReference>
<keyword evidence="4" id="KW-0808">Transferase</keyword>
<dbReference type="HAMAP" id="MF_01539">
    <property type="entry name" value="TmcAL"/>
    <property type="match status" value="1"/>
</dbReference>
<keyword evidence="3" id="KW-0694">RNA-binding</keyword>
<dbReference type="GO" id="GO:0016740">
    <property type="term" value="F:transferase activity"/>
    <property type="evidence" value="ECO:0007669"/>
    <property type="project" value="UniProtKB-KW"/>
</dbReference>
<evidence type="ECO:0000313" key="5">
    <source>
        <dbReference type="Proteomes" id="UP000242949"/>
    </source>
</evidence>
<keyword evidence="3" id="KW-0547">Nucleotide-binding</keyword>
<dbReference type="GO" id="GO:0005524">
    <property type="term" value="F:ATP binding"/>
    <property type="evidence" value="ECO:0007669"/>
    <property type="project" value="UniProtKB-KW"/>
</dbReference>
<keyword evidence="5" id="KW-1185">Reference proteome</keyword>
<dbReference type="NCBIfam" id="NF010191">
    <property type="entry name" value="PRK13670.1"/>
    <property type="match status" value="1"/>
</dbReference>
<dbReference type="Proteomes" id="UP000242949">
    <property type="component" value="Unassembled WGS sequence"/>
</dbReference>
<keyword evidence="2 3" id="KW-0819">tRNA processing</keyword>
<comment type="catalytic activity">
    <reaction evidence="3">
        <text>cytidine(34) in elongator tRNA(Met) + acetate + ATP = N(4)-acetylcytidine(34) in elongator tRNA(Met) + AMP + diphosphate</text>
        <dbReference type="Rhea" id="RHEA:58144"/>
        <dbReference type="Rhea" id="RHEA-COMP:10693"/>
        <dbReference type="Rhea" id="RHEA-COMP:10694"/>
        <dbReference type="ChEBI" id="CHEBI:30089"/>
        <dbReference type="ChEBI" id="CHEBI:30616"/>
        <dbReference type="ChEBI" id="CHEBI:33019"/>
        <dbReference type="ChEBI" id="CHEBI:74900"/>
        <dbReference type="ChEBI" id="CHEBI:82748"/>
        <dbReference type="ChEBI" id="CHEBI:456215"/>
    </reaction>
</comment>
<keyword evidence="3" id="KW-0820">tRNA-binding</keyword>
<feature type="binding site" evidence="3">
    <location>
        <position position="101"/>
    </location>
    <ligand>
        <name>ATP</name>
        <dbReference type="ChEBI" id="CHEBI:30616"/>
    </ligand>
</feature>
<comment type="caution">
    <text evidence="3">Lacks conserved residue(s) required for the propagation of feature annotation.</text>
</comment>
<proteinExistence type="inferred from homology"/>
<dbReference type="PANTHER" id="PTHR37825:SF1">
    <property type="entry name" value="TRNA(MET) CYTIDINE ACETATE LIGASE"/>
    <property type="match status" value="1"/>
</dbReference>
<dbReference type="OrthoDB" id="9769796at2"/>
<comment type="function">
    <text evidence="3">Catalyzes the formation of N(4)-acetylcytidine (ac(4)C) at the wobble position of elongator tRNA(Met), using acetate and ATP as substrates. First activates an acetate ion to form acetyladenylate (Ac-AMP) and then transfers the acetyl group to tRNA to form ac(4)C34.</text>
</comment>
<evidence type="ECO:0000256" key="3">
    <source>
        <dbReference type="HAMAP-Rule" id="MF_01539"/>
    </source>
</evidence>
<evidence type="ECO:0000313" key="4">
    <source>
        <dbReference type="EMBL" id="SDB87445.1"/>
    </source>
</evidence>
<dbReference type="RefSeq" id="WP_090792735.1">
    <property type="nucleotide sequence ID" value="NZ_FMYI01000002.1"/>
</dbReference>
<keyword evidence="1 3" id="KW-0436">Ligase</keyword>
<dbReference type="GO" id="GO:0016879">
    <property type="term" value="F:ligase activity, forming carbon-nitrogen bonds"/>
    <property type="evidence" value="ECO:0007669"/>
    <property type="project" value="UniProtKB-UniRule"/>
</dbReference>
<dbReference type="EC" id="6.3.4.-" evidence="3"/>
<dbReference type="GO" id="GO:0006400">
    <property type="term" value="P:tRNA modification"/>
    <property type="evidence" value="ECO:0007669"/>
    <property type="project" value="UniProtKB-UniRule"/>
</dbReference>
<comment type="similarity">
    <text evidence="3">Belongs to the TmcAL family.</text>
</comment>
<dbReference type="GO" id="GO:0005737">
    <property type="term" value="C:cytoplasm"/>
    <property type="evidence" value="ECO:0007669"/>
    <property type="project" value="UniProtKB-SubCell"/>
</dbReference>
<organism evidence="4 5">
    <name type="scientific">Pelagirhabdus alkalitolerans</name>
    <dbReference type="NCBI Taxonomy" id="1612202"/>
    <lineage>
        <taxon>Bacteria</taxon>
        <taxon>Bacillati</taxon>
        <taxon>Bacillota</taxon>
        <taxon>Bacilli</taxon>
        <taxon>Bacillales</taxon>
        <taxon>Bacillaceae</taxon>
        <taxon>Pelagirhabdus</taxon>
    </lineage>
</organism>
<gene>
    <name evidence="3" type="primary">tmcAL</name>
    <name evidence="4" type="ORF">SAMN05421734_10267</name>
</gene>
<dbReference type="EMBL" id="FMYI01000002">
    <property type="protein sequence ID" value="SDB87445.1"/>
    <property type="molecule type" value="Genomic_DNA"/>
</dbReference>
<protein>
    <recommendedName>
        <fullName evidence="3">tRNA(Met) cytidine acetate ligase</fullName>
        <ecNumber evidence="3">6.3.4.-</ecNumber>
    </recommendedName>
</protein>
<dbReference type="SUPFAM" id="SSF52374">
    <property type="entry name" value="Nucleotidylyl transferase"/>
    <property type="match status" value="1"/>
</dbReference>
<name>A0A1G6H0I5_9BACI</name>
<keyword evidence="3" id="KW-0963">Cytoplasm</keyword>